<accession>A0A162JEI2</accession>
<protein>
    <submittedName>
        <fullName evidence="2">Uncharacterized protein</fullName>
    </submittedName>
</protein>
<dbReference type="AlphaFoldDB" id="A0A162JEI2"/>
<organism evidence="2 3">
    <name type="scientific">Metarhizium rileyi (strain RCEF 4871)</name>
    <name type="common">Nomuraea rileyi</name>
    <dbReference type="NCBI Taxonomy" id="1649241"/>
    <lineage>
        <taxon>Eukaryota</taxon>
        <taxon>Fungi</taxon>
        <taxon>Dikarya</taxon>
        <taxon>Ascomycota</taxon>
        <taxon>Pezizomycotina</taxon>
        <taxon>Sordariomycetes</taxon>
        <taxon>Hypocreomycetidae</taxon>
        <taxon>Hypocreales</taxon>
        <taxon>Clavicipitaceae</taxon>
        <taxon>Metarhizium</taxon>
    </lineage>
</organism>
<feature type="region of interest" description="Disordered" evidence="1">
    <location>
        <begin position="1"/>
        <end position="32"/>
    </location>
</feature>
<dbReference type="EMBL" id="AZHC01000017">
    <property type="protein sequence ID" value="OAA41043.1"/>
    <property type="molecule type" value="Genomic_DNA"/>
</dbReference>
<keyword evidence="3" id="KW-1185">Reference proteome</keyword>
<evidence type="ECO:0000313" key="2">
    <source>
        <dbReference type="EMBL" id="OAA41043.1"/>
    </source>
</evidence>
<evidence type="ECO:0000313" key="3">
    <source>
        <dbReference type="Proteomes" id="UP000243498"/>
    </source>
</evidence>
<comment type="caution">
    <text evidence="2">The sequence shown here is derived from an EMBL/GenBank/DDBJ whole genome shotgun (WGS) entry which is preliminary data.</text>
</comment>
<sequence length="192" mass="22469">MVNMDHSDASIDQNGRPPRNPGNSEYRPQNGADDVIETIMKNEFFNMKGERMSLGEYVEDLYYTMGDYDPYDLLDKGAVDALIECIQENHYQSFQVEIYNEMDLQFFCPMCRKVKAPEEFKDNKFSEELSIPIFLPSRMTPFVRPYWGICIQCKKSAREGSTQMMSFDEQMEAIDIYDGKEVHDFYEQNCVD</sequence>
<gene>
    <name evidence="2" type="ORF">NOR_05625</name>
</gene>
<evidence type="ECO:0000256" key="1">
    <source>
        <dbReference type="SAM" id="MobiDB-lite"/>
    </source>
</evidence>
<reference evidence="2 3" key="1">
    <citation type="journal article" date="2016" name="Genome Biol. Evol.">
        <title>Divergent and convergent evolution of fungal pathogenicity.</title>
        <authorList>
            <person name="Shang Y."/>
            <person name="Xiao G."/>
            <person name="Zheng P."/>
            <person name="Cen K."/>
            <person name="Zhan S."/>
            <person name="Wang C."/>
        </authorList>
    </citation>
    <scope>NUCLEOTIDE SEQUENCE [LARGE SCALE GENOMIC DNA]</scope>
    <source>
        <strain evidence="2 3">RCEF 4871</strain>
    </source>
</reference>
<dbReference type="Proteomes" id="UP000243498">
    <property type="component" value="Unassembled WGS sequence"/>
</dbReference>
<proteinExistence type="predicted"/>
<name>A0A162JEI2_METRR</name>